<dbReference type="AlphaFoldDB" id="A0A1F6G5Y5"/>
<proteinExistence type="predicted"/>
<evidence type="ECO:0000313" key="2">
    <source>
        <dbReference type="EMBL" id="OGG93534.1"/>
    </source>
</evidence>
<dbReference type="PANTHER" id="PTHR23355:SF9">
    <property type="entry name" value="DIS3-LIKE EXONUCLEASE 2"/>
    <property type="match status" value="1"/>
</dbReference>
<sequence>MADPNFCLFFKEGKYVFGLIKDDQKNKWVVQPEAGKEFHLAKGQTALAWRGEPYSTPNDGIKILAHHKPQVLAQKSQFDLSSFHELLDKATPYPFEELADIFLDSLQDGWSQAALFLALREEPYLFHQKKADFFARTEEEIALLKHKESREAAQRELEEQERRWAKELLAGQLPAIPDPTIWDKFLTRIRNYLIYLGDHPEKDYFTQIFGLGPMGGVYTERPLLAALNLAGERLSWARLQILREISPGFSEEELVLSQALTQATRSQCPFDLPQVNLTALGGVSVDNATTQDYDDAISLRLENGHLKLWCHIADVASLLTPEHPLFSAAKDRASSLYTPLEKFPMLPPLLSEDFFSLKAGADRSAVTFYFEWNANFELVDQTIFRSLIHLEANWTYTELDYRLERGEEPYASLNRLTGKLFADRIERGALDLDRAEVRLLVKDLDHLEIDPDSRETAAHRLVQELAILINHQAAKTFMEAGRPALFRNQPPYQVTRPLEPGEKPGLGDLNILPAKLDLEASGHSALGLDCYLQCSSPIRRFTDLVSQYRLLELLAKQPSSLDENRLLQWGLDCEVKGKAFGFLERKLWDNLKLKYLSQNQQQAYRAVRSRTFRNGRIQVYLPELDLKLEQNLEEMEPGIEYQVKINEIDQKLQEVKLTICSAPS</sequence>
<accession>A0A1F6G5Y5</accession>
<dbReference type="PANTHER" id="PTHR23355">
    <property type="entry name" value="RIBONUCLEASE"/>
    <property type="match status" value="1"/>
</dbReference>
<evidence type="ECO:0000313" key="3">
    <source>
        <dbReference type="Proteomes" id="UP000178449"/>
    </source>
</evidence>
<dbReference type="GO" id="GO:0006402">
    <property type="term" value="P:mRNA catabolic process"/>
    <property type="evidence" value="ECO:0007669"/>
    <property type="project" value="TreeGrafter"/>
</dbReference>
<protein>
    <recommendedName>
        <fullName evidence="1">RNB domain-containing protein</fullName>
    </recommendedName>
</protein>
<dbReference type="InterPro" id="IPR012340">
    <property type="entry name" value="NA-bd_OB-fold"/>
</dbReference>
<organism evidence="2 3">
    <name type="scientific">Candidatus Lambdaproteobacteria bacterium RIFOXYD2_FULL_50_16</name>
    <dbReference type="NCBI Taxonomy" id="1817772"/>
    <lineage>
        <taxon>Bacteria</taxon>
        <taxon>Pseudomonadati</taxon>
        <taxon>Pseudomonadota</taxon>
        <taxon>Candidatus Lambdaproteobacteria</taxon>
    </lineage>
</organism>
<evidence type="ECO:0000259" key="1">
    <source>
        <dbReference type="SMART" id="SM00955"/>
    </source>
</evidence>
<dbReference type="SUPFAM" id="SSF50249">
    <property type="entry name" value="Nucleic acid-binding proteins"/>
    <property type="match status" value="1"/>
</dbReference>
<dbReference type="SMART" id="SM00955">
    <property type="entry name" value="RNB"/>
    <property type="match status" value="1"/>
</dbReference>
<feature type="domain" description="RNB" evidence="1">
    <location>
        <begin position="274"/>
        <end position="556"/>
    </location>
</feature>
<dbReference type="GO" id="GO:0000932">
    <property type="term" value="C:P-body"/>
    <property type="evidence" value="ECO:0007669"/>
    <property type="project" value="TreeGrafter"/>
</dbReference>
<dbReference type="Pfam" id="PF00773">
    <property type="entry name" value="RNB"/>
    <property type="match status" value="1"/>
</dbReference>
<dbReference type="InterPro" id="IPR050180">
    <property type="entry name" value="RNR_Ribonuclease"/>
</dbReference>
<dbReference type="Proteomes" id="UP000178449">
    <property type="component" value="Unassembled WGS sequence"/>
</dbReference>
<reference evidence="2 3" key="1">
    <citation type="journal article" date="2016" name="Nat. Commun.">
        <title>Thousands of microbial genomes shed light on interconnected biogeochemical processes in an aquifer system.</title>
        <authorList>
            <person name="Anantharaman K."/>
            <person name="Brown C.T."/>
            <person name="Hug L.A."/>
            <person name="Sharon I."/>
            <person name="Castelle C.J."/>
            <person name="Probst A.J."/>
            <person name="Thomas B.C."/>
            <person name="Singh A."/>
            <person name="Wilkins M.J."/>
            <person name="Karaoz U."/>
            <person name="Brodie E.L."/>
            <person name="Williams K.H."/>
            <person name="Hubbard S.S."/>
            <person name="Banfield J.F."/>
        </authorList>
    </citation>
    <scope>NUCLEOTIDE SEQUENCE [LARGE SCALE GENOMIC DNA]</scope>
</reference>
<gene>
    <name evidence="2" type="ORF">A2527_11545</name>
</gene>
<dbReference type="GO" id="GO:0003723">
    <property type="term" value="F:RNA binding"/>
    <property type="evidence" value="ECO:0007669"/>
    <property type="project" value="InterPro"/>
</dbReference>
<dbReference type="GO" id="GO:0000175">
    <property type="term" value="F:3'-5'-RNA exonuclease activity"/>
    <property type="evidence" value="ECO:0007669"/>
    <property type="project" value="TreeGrafter"/>
</dbReference>
<dbReference type="EMBL" id="MFNE01000047">
    <property type="protein sequence ID" value="OGG93534.1"/>
    <property type="molecule type" value="Genomic_DNA"/>
</dbReference>
<dbReference type="InterPro" id="IPR001900">
    <property type="entry name" value="RNase_II/R"/>
</dbReference>
<dbReference type="STRING" id="1817772.A2527_11545"/>
<name>A0A1F6G5Y5_9PROT</name>
<comment type="caution">
    <text evidence="2">The sequence shown here is derived from an EMBL/GenBank/DDBJ whole genome shotgun (WGS) entry which is preliminary data.</text>
</comment>